<dbReference type="AlphaFoldDB" id="A0A2G9HB28"/>
<dbReference type="STRING" id="429701.A0A2G9HB28"/>
<evidence type="ECO:0000313" key="2">
    <source>
        <dbReference type="Proteomes" id="UP000231279"/>
    </source>
</evidence>
<organism evidence="1 2">
    <name type="scientific">Handroanthus impetiginosus</name>
    <dbReference type="NCBI Taxonomy" id="429701"/>
    <lineage>
        <taxon>Eukaryota</taxon>
        <taxon>Viridiplantae</taxon>
        <taxon>Streptophyta</taxon>
        <taxon>Embryophyta</taxon>
        <taxon>Tracheophyta</taxon>
        <taxon>Spermatophyta</taxon>
        <taxon>Magnoliopsida</taxon>
        <taxon>eudicotyledons</taxon>
        <taxon>Gunneridae</taxon>
        <taxon>Pentapetalae</taxon>
        <taxon>asterids</taxon>
        <taxon>lamiids</taxon>
        <taxon>Lamiales</taxon>
        <taxon>Bignoniaceae</taxon>
        <taxon>Crescentiina</taxon>
        <taxon>Tabebuia alliance</taxon>
        <taxon>Handroanthus</taxon>
    </lineage>
</organism>
<dbReference type="Proteomes" id="UP000231279">
    <property type="component" value="Unassembled WGS sequence"/>
</dbReference>
<evidence type="ECO:0000313" key="1">
    <source>
        <dbReference type="EMBL" id="PIN14706.1"/>
    </source>
</evidence>
<reference evidence="2" key="1">
    <citation type="journal article" date="2018" name="Gigascience">
        <title>Genome assembly of the Pink Ipe (Handroanthus impetiginosus, Bignoniaceae), a highly valued, ecologically keystone Neotropical timber forest tree.</title>
        <authorList>
            <person name="Silva-Junior O.B."/>
            <person name="Grattapaglia D."/>
            <person name="Novaes E."/>
            <person name="Collevatti R.G."/>
        </authorList>
    </citation>
    <scope>NUCLEOTIDE SEQUENCE [LARGE SCALE GENOMIC DNA]</scope>
    <source>
        <strain evidence="2">cv. UFG-1</strain>
    </source>
</reference>
<dbReference type="OrthoDB" id="1930482at2759"/>
<dbReference type="PANTHER" id="PTHR14449">
    <property type="entry name" value="FANCONI ANEMIA GROUP F PROTEIN FANCF"/>
    <property type="match status" value="1"/>
</dbReference>
<dbReference type="GO" id="GO:0043240">
    <property type="term" value="C:Fanconi anaemia nuclear complex"/>
    <property type="evidence" value="ECO:0007669"/>
    <property type="project" value="InterPro"/>
</dbReference>
<name>A0A2G9HB28_9LAMI</name>
<dbReference type="PANTHER" id="PTHR14449:SF2">
    <property type="entry name" value="FANCONI ANEMIA GROUP F PROTEIN"/>
    <property type="match status" value="1"/>
</dbReference>
<gene>
    <name evidence="1" type="ORF">CDL12_12663</name>
</gene>
<dbReference type="GO" id="GO:0036297">
    <property type="term" value="P:interstrand cross-link repair"/>
    <property type="evidence" value="ECO:0007669"/>
    <property type="project" value="InterPro"/>
</dbReference>
<sequence length="439" mass="49689">MGWSYPEISLEDLMKLIINFTDMLILASGYQSTGRLAHWDSHNIKRSFQWAVFLENVAKGLTSSSDYRDCVKELNAALSELKSSPHFPQQGLAHLSCSTLGRARDLLLTHLIQTLPLRDSHLKAIMAATVETDFNKLQRIHSDCLDVYIDKLMRIPSKSLNLSVSRNFTEESKISSHDAGPSGEHVNWVDGDFSVSAIQQLGTRQLAVSCLSAVENGLQNLWKTIEPSMCDELGNISNSRPINHSAGIIAEQLPVSSVVWNHWKLRSLSYMLDKRTIRLLSGASLICSMPEGQWSQMLERLNISAEGDNLCETIELLLLGRIADKWSSIIEHLMSVSYETHTITRLFHEVFNLPWRKSQKLFLNEEKNVVHYLEVLLSRQLNQLWKLSPVVAAVAIPSRSQLFRSYLHELEGQFRENSLATRCCSCTADSLEHRECRSL</sequence>
<comment type="caution">
    <text evidence="1">The sequence shown here is derived from an EMBL/GenBank/DDBJ whole genome shotgun (WGS) entry which is preliminary data.</text>
</comment>
<accession>A0A2G9HB28</accession>
<keyword evidence="2" id="KW-1185">Reference proteome</keyword>
<dbReference type="EMBL" id="NKXS01002234">
    <property type="protein sequence ID" value="PIN14706.1"/>
    <property type="molecule type" value="Genomic_DNA"/>
</dbReference>
<dbReference type="InterPro" id="IPR035428">
    <property type="entry name" value="FANCF"/>
</dbReference>
<protein>
    <submittedName>
        <fullName evidence="1">Uncharacterized protein</fullName>
    </submittedName>
</protein>
<proteinExistence type="predicted"/>
<dbReference type="Pfam" id="PF11107">
    <property type="entry name" value="FANCF"/>
    <property type="match status" value="1"/>
</dbReference>